<reference evidence="2 3" key="1">
    <citation type="journal article" date="2014" name="Genome Announc.">
        <title>Draft Genome Sequences of Two Isolates of the Roseobacter Group, Sulfitobacter sp. Strains 3SOLIMAR09 and 1FIGIMAR09, from Harbors of Mallorca Island (Mediterranean Sea).</title>
        <authorList>
            <person name="Mas-Llado M."/>
            <person name="Pina-Villalonga J.M."/>
            <person name="Brunet-Galmes I."/>
            <person name="Nogales B."/>
            <person name="Bosch R."/>
        </authorList>
    </citation>
    <scope>NUCLEOTIDE SEQUENCE [LARGE SCALE GENOMIC DNA]</scope>
    <source>
        <strain evidence="2 3">1FIGIMAR09</strain>
    </source>
</reference>
<dbReference type="Proteomes" id="UP000027337">
    <property type="component" value="Unassembled WGS sequence"/>
</dbReference>
<feature type="signal peptide" evidence="1">
    <location>
        <begin position="1"/>
        <end position="22"/>
    </location>
</feature>
<evidence type="ECO:0000313" key="3">
    <source>
        <dbReference type="Proteomes" id="UP000027337"/>
    </source>
</evidence>
<feature type="chain" id="PRO_5001606726" evidence="1">
    <location>
        <begin position="23"/>
        <end position="103"/>
    </location>
</feature>
<evidence type="ECO:0000256" key="1">
    <source>
        <dbReference type="SAM" id="SignalP"/>
    </source>
</evidence>
<comment type="caution">
    <text evidence="2">The sequence shown here is derived from an EMBL/GenBank/DDBJ whole genome shotgun (WGS) entry which is preliminary data.</text>
</comment>
<dbReference type="AlphaFoldDB" id="A0A061SRW0"/>
<evidence type="ECO:0000313" key="2">
    <source>
        <dbReference type="EMBL" id="KAJ04446.1"/>
    </source>
</evidence>
<dbReference type="RefSeq" id="WP_037905065.1">
    <property type="nucleotide sequence ID" value="NZ_JEMU01000002.1"/>
</dbReference>
<protein>
    <submittedName>
        <fullName evidence="2">Uncharacterized protein</fullName>
    </submittedName>
</protein>
<gene>
    <name evidence="2" type="ORF">PM02_03105</name>
</gene>
<keyword evidence="3" id="KW-1185">Reference proteome</keyword>
<dbReference type="EMBL" id="JEMU01000002">
    <property type="protein sequence ID" value="KAJ04446.1"/>
    <property type="molecule type" value="Genomic_DNA"/>
</dbReference>
<name>A0A061SRW0_9RHOB</name>
<sequence length="103" mass="10754">MYKRILTSALLFGMVATGPPAAAMTCAPRVDLVDRLTTQYNEALTATGLQNARSLIEVWATPDGNSFTILVSHPNGISCVVSAGKNWTAITPGPPPDKKGVAG</sequence>
<proteinExistence type="predicted"/>
<organism evidence="2 3">
    <name type="scientific">Sulfitobacter mediterraneus</name>
    <dbReference type="NCBI Taxonomy" id="83219"/>
    <lineage>
        <taxon>Bacteria</taxon>
        <taxon>Pseudomonadati</taxon>
        <taxon>Pseudomonadota</taxon>
        <taxon>Alphaproteobacteria</taxon>
        <taxon>Rhodobacterales</taxon>
        <taxon>Roseobacteraceae</taxon>
        <taxon>Sulfitobacter</taxon>
    </lineage>
</organism>
<dbReference type="eggNOG" id="ENOG5033F92">
    <property type="taxonomic scope" value="Bacteria"/>
</dbReference>
<keyword evidence="1" id="KW-0732">Signal</keyword>
<accession>A0A061SRW0</accession>